<dbReference type="PANTHER" id="PTHR10110:SF86">
    <property type="entry name" value="SODIUM_HYDROGEN EXCHANGER 7"/>
    <property type="match status" value="1"/>
</dbReference>
<proteinExistence type="inferred from homology"/>
<dbReference type="PANTHER" id="PTHR10110">
    <property type="entry name" value="SODIUM/HYDROGEN EXCHANGER"/>
    <property type="match status" value="1"/>
</dbReference>
<evidence type="ECO:0000256" key="2">
    <source>
        <dbReference type="ARBA" id="ARBA00022448"/>
    </source>
</evidence>
<feature type="transmembrane region" description="Helical" evidence="12">
    <location>
        <begin position="154"/>
        <end position="176"/>
    </location>
</feature>
<dbReference type="OrthoDB" id="196264at2759"/>
<comment type="caution">
    <text evidence="14">The sequence shown here is derived from an EMBL/GenBank/DDBJ whole genome shotgun (WGS) entry which is preliminary data.</text>
</comment>
<dbReference type="GO" id="GO:0098719">
    <property type="term" value="P:sodium ion import across plasma membrane"/>
    <property type="evidence" value="ECO:0007669"/>
    <property type="project" value="TreeGrafter"/>
</dbReference>
<evidence type="ECO:0000256" key="7">
    <source>
        <dbReference type="ARBA" id="ARBA00023065"/>
    </source>
</evidence>
<reference evidence="14" key="1">
    <citation type="submission" date="2019-05" db="EMBL/GenBank/DDBJ databases">
        <title>Annotation for the trematode Paragonimus heterotremus.</title>
        <authorList>
            <person name="Choi Y.-J."/>
        </authorList>
    </citation>
    <scope>NUCLEOTIDE SEQUENCE</scope>
    <source>
        <strain evidence="14">LC</strain>
    </source>
</reference>
<feature type="domain" description="Cation/H+ exchanger transmembrane" evidence="13">
    <location>
        <begin position="45"/>
        <end position="448"/>
    </location>
</feature>
<dbReference type="InterPro" id="IPR006153">
    <property type="entry name" value="Cation/H_exchanger_TM"/>
</dbReference>
<feature type="region of interest" description="Disordered" evidence="11">
    <location>
        <begin position="774"/>
        <end position="799"/>
    </location>
</feature>
<dbReference type="GO" id="GO:0051453">
    <property type="term" value="P:regulation of intracellular pH"/>
    <property type="evidence" value="ECO:0007669"/>
    <property type="project" value="TreeGrafter"/>
</dbReference>
<keyword evidence="9 10" id="KW-0739">Sodium transport</keyword>
<evidence type="ECO:0000256" key="1">
    <source>
        <dbReference type="ARBA" id="ARBA00004651"/>
    </source>
</evidence>
<evidence type="ECO:0000256" key="6">
    <source>
        <dbReference type="ARBA" id="ARBA00023053"/>
    </source>
</evidence>
<keyword evidence="8 12" id="KW-0472">Membrane</keyword>
<name>A0A8J4T1K3_9TREM</name>
<evidence type="ECO:0000256" key="11">
    <source>
        <dbReference type="SAM" id="MobiDB-lite"/>
    </source>
</evidence>
<dbReference type="AlphaFoldDB" id="A0A8J4T1K3"/>
<evidence type="ECO:0000256" key="12">
    <source>
        <dbReference type="SAM" id="Phobius"/>
    </source>
</evidence>
<evidence type="ECO:0000256" key="9">
    <source>
        <dbReference type="ARBA" id="ARBA00023201"/>
    </source>
</evidence>
<dbReference type="GO" id="GO:0005886">
    <property type="term" value="C:plasma membrane"/>
    <property type="evidence" value="ECO:0007669"/>
    <property type="project" value="UniProtKB-SubCell"/>
</dbReference>
<feature type="transmembrane region" description="Helical" evidence="12">
    <location>
        <begin position="188"/>
        <end position="207"/>
    </location>
</feature>
<organism evidence="14 15">
    <name type="scientific">Paragonimus heterotremus</name>
    <dbReference type="NCBI Taxonomy" id="100268"/>
    <lineage>
        <taxon>Eukaryota</taxon>
        <taxon>Metazoa</taxon>
        <taxon>Spiralia</taxon>
        <taxon>Lophotrochozoa</taxon>
        <taxon>Platyhelminthes</taxon>
        <taxon>Trematoda</taxon>
        <taxon>Digenea</taxon>
        <taxon>Plagiorchiida</taxon>
        <taxon>Troglotremata</taxon>
        <taxon>Troglotrematidae</taxon>
        <taxon>Paragonimus</taxon>
    </lineage>
</organism>
<feature type="transmembrane region" description="Helical" evidence="12">
    <location>
        <begin position="271"/>
        <end position="301"/>
    </location>
</feature>
<feature type="transmembrane region" description="Helical" evidence="12">
    <location>
        <begin position="423"/>
        <end position="444"/>
    </location>
</feature>
<dbReference type="EMBL" id="LUCH01002090">
    <property type="protein sequence ID" value="KAF5402005.1"/>
    <property type="molecule type" value="Genomic_DNA"/>
</dbReference>
<comment type="similarity">
    <text evidence="10">Belongs to the monovalent cation:proton antiporter 1 (CPA1) transporter (TC 2.A.36) family.</text>
</comment>
<dbReference type="Gene3D" id="6.10.140.1330">
    <property type="match status" value="1"/>
</dbReference>
<evidence type="ECO:0000256" key="10">
    <source>
        <dbReference type="RuleBase" id="RU003722"/>
    </source>
</evidence>
<keyword evidence="7 10" id="KW-0406">Ion transport</keyword>
<feature type="transmembrane region" description="Helical" evidence="12">
    <location>
        <begin position="348"/>
        <end position="371"/>
    </location>
</feature>
<evidence type="ECO:0000256" key="3">
    <source>
        <dbReference type="ARBA" id="ARBA00022475"/>
    </source>
</evidence>
<dbReference type="InterPro" id="IPR004709">
    <property type="entry name" value="NaH_exchanger"/>
</dbReference>
<evidence type="ECO:0000313" key="14">
    <source>
        <dbReference type="EMBL" id="KAF5402005.1"/>
    </source>
</evidence>
<feature type="transmembrane region" description="Helical" evidence="12">
    <location>
        <begin position="92"/>
        <end position="113"/>
    </location>
</feature>
<evidence type="ECO:0000256" key="8">
    <source>
        <dbReference type="ARBA" id="ARBA00023136"/>
    </source>
</evidence>
<comment type="subcellular location">
    <subcellularLocation>
        <location evidence="1">Cell membrane</location>
        <topology evidence="1">Multi-pass membrane protein</topology>
    </subcellularLocation>
</comment>
<dbReference type="Proteomes" id="UP000748531">
    <property type="component" value="Unassembled WGS sequence"/>
</dbReference>
<dbReference type="InterPro" id="IPR018422">
    <property type="entry name" value="Cation/H_exchanger_CPA1"/>
</dbReference>
<feature type="transmembrane region" description="Helical" evidence="12">
    <location>
        <begin position="228"/>
        <end position="251"/>
    </location>
</feature>
<gene>
    <name evidence="14" type="ORF">PHET_04815</name>
</gene>
<dbReference type="NCBIfam" id="TIGR00840">
    <property type="entry name" value="b_cpa1"/>
    <property type="match status" value="1"/>
</dbReference>
<sequence>MYNQSVVLAARNRTLVFFDSLFWFHNLYYTHQLILITMFIFVFSLMKLLYSWQKWYIHYIPEPVIVLATGLVFGGILKAFHIELKFFNEQTFFVIFLPMIVFEAVLHMHKMYFLSNISAILIFGFIGTFLNILFVGISLFLLNKTPIFKSEGLNFHPTAFFLFAVVIGSIDSVVVISLLDEMPVHPSLYYIFLGESVINDGVTLVLFDYISTISCQRHTFSQDYKIAVLVVFGINILVIKVVGSSILGAAIGCVTCTITKYTSKCPTVEPLIVLSTCFLAYLLDYSISWPGVFSLLIFSLIQTSYTFENISPKSRVFIKKFAHITALITESLIFLTIGYALVVHQSAWYTNFIVATVVLCTVSRFVIVYLLSLIADWLHWLNSPIPSTMKFAIAFCGFRGAVSHSLVEIVNPACLVPVGAEPAMIQTTSLFITFFTVVTMGILMRPMLTFFQMQTDKKPISLFMTLNDEVIWKMRACLEDIAGLSEGSAMTSQIMRWEHKYLRRFLLRDPYPHDHIMNVFTKITMALHYASLATTERRAEHYLSKLHPQFRQSLIPLVFSSSSLPISRDHTRPQTMEAVDSLIVSTLWRNGPISGELQNTSGSGKTFNEIFRVHKTKNNGAGTLKSRKNGISSKVDKYKPKLPETLITDSQSDIEEDSSISTASEAIDLENTILHSTSSTDSSVRKNTTHGCFECTWKSKSTLSSKTLSSDAHREMSLLFPNRKNVQSMEHLNYTDQMKHAIQFKRSFLQLQQHRIKHIRRGFLSRFYTTRSLNVSGRNKTERNNETGPPSTPPQSAKQKVLALVPLSELSDDAIPNIEVVERQQ</sequence>
<keyword evidence="15" id="KW-1185">Reference proteome</keyword>
<feature type="transmembrane region" description="Helical" evidence="12">
    <location>
        <begin position="321"/>
        <end position="342"/>
    </location>
</feature>
<evidence type="ECO:0000259" key="13">
    <source>
        <dbReference type="Pfam" id="PF00999"/>
    </source>
</evidence>
<evidence type="ECO:0000313" key="15">
    <source>
        <dbReference type="Proteomes" id="UP000748531"/>
    </source>
</evidence>
<evidence type="ECO:0000256" key="5">
    <source>
        <dbReference type="ARBA" id="ARBA00022989"/>
    </source>
</evidence>
<accession>A0A8J4T1K3</accession>
<dbReference type="Pfam" id="PF00999">
    <property type="entry name" value="Na_H_Exchanger"/>
    <property type="match status" value="1"/>
</dbReference>
<keyword evidence="4 10" id="KW-0812">Transmembrane</keyword>
<feature type="compositionally biased region" description="Polar residues" evidence="11">
    <location>
        <begin position="786"/>
        <end position="798"/>
    </location>
</feature>
<keyword evidence="5 12" id="KW-1133">Transmembrane helix</keyword>
<dbReference type="GO" id="GO:0015385">
    <property type="term" value="F:sodium:proton antiporter activity"/>
    <property type="evidence" value="ECO:0007669"/>
    <property type="project" value="InterPro"/>
</dbReference>
<keyword evidence="2 10" id="KW-0813">Transport</keyword>
<keyword evidence="3" id="KW-1003">Cell membrane</keyword>
<keyword evidence="10" id="KW-0050">Antiport</keyword>
<dbReference type="GO" id="GO:0015386">
    <property type="term" value="F:potassium:proton antiporter activity"/>
    <property type="evidence" value="ECO:0007669"/>
    <property type="project" value="TreeGrafter"/>
</dbReference>
<feature type="transmembrane region" description="Helical" evidence="12">
    <location>
        <begin position="119"/>
        <end position="142"/>
    </location>
</feature>
<feature type="transmembrane region" description="Helical" evidence="12">
    <location>
        <begin position="56"/>
        <end position="80"/>
    </location>
</feature>
<keyword evidence="6" id="KW-0915">Sodium</keyword>
<evidence type="ECO:0000256" key="4">
    <source>
        <dbReference type="ARBA" id="ARBA00022692"/>
    </source>
</evidence>
<protein>
    <recommendedName>
        <fullName evidence="10">Sodium/hydrogen exchanger</fullName>
    </recommendedName>
</protein>